<protein>
    <recommendedName>
        <fullName evidence="3">Mga helix-turn-helix domain-containing protein</fullName>
    </recommendedName>
</protein>
<proteinExistence type="predicted"/>
<gene>
    <name evidence="1" type="ORF">K8V00_05940</name>
</gene>
<evidence type="ECO:0000313" key="2">
    <source>
        <dbReference type="Proteomes" id="UP000707535"/>
    </source>
</evidence>
<dbReference type="AlphaFoldDB" id="A0A921FAX9"/>
<comment type="caution">
    <text evidence="1">The sequence shown here is derived from an EMBL/GenBank/DDBJ whole genome shotgun (WGS) entry which is preliminary data.</text>
</comment>
<evidence type="ECO:0008006" key="3">
    <source>
        <dbReference type="Google" id="ProtNLM"/>
    </source>
</evidence>
<organism evidence="1 2">
    <name type="scientific">Ligilactobacillus acidipiscis</name>
    <dbReference type="NCBI Taxonomy" id="89059"/>
    <lineage>
        <taxon>Bacteria</taxon>
        <taxon>Bacillati</taxon>
        <taxon>Bacillota</taxon>
        <taxon>Bacilli</taxon>
        <taxon>Lactobacillales</taxon>
        <taxon>Lactobacillaceae</taxon>
        <taxon>Ligilactobacillus</taxon>
    </lineage>
</organism>
<name>A0A921FAX9_9LACO</name>
<dbReference type="EMBL" id="DYXG01000057">
    <property type="protein sequence ID" value="HJE97143.1"/>
    <property type="molecule type" value="Genomic_DNA"/>
</dbReference>
<evidence type="ECO:0000313" key="1">
    <source>
        <dbReference type="EMBL" id="HJE97143.1"/>
    </source>
</evidence>
<sequence>MLQEFVPFLDKNNYQIVRFFEFLLEKDDFSANYKEIEDALNISSYKLQEIISAIYSLGHEIKDVSFSVENNKVTFTGLDTVAVRKVILHEVRRSIRFKVFLHAFLNPHDLSDKEFQKREGISRATYFRIKNKLLHEIGSDLIKKLSTNEVACRFYIFNVLYYFSYLTFPNASVKKRISNTINRAIIIAQLSPTNCQHKQYLYFGVVNFCRDRIGRRLSHTEDKHLVQAKMTSNTKKFMSFFSKTWPLAANNSFWYVRIISTFLLATGTTSQVIIGSLKNYGQVEKLTSKQMSLVHDFLRKDLTAQNDDKLTKALANINAKILVPFFFNNSYQSVYDQKYYAESYTTVDKLAKLLITIRKKFQSKRSINQTERVQLYYSYLFVLMSEIPQNNFSEPVHIAVDFSQGFEYTNYIKEKVSELTFLNVKLDNFINPKTDIYVANNIDPSFKNKQIVWDHPPLSKDMVQLHDSIIQIKKEKNI</sequence>
<reference evidence="1" key="2">
    <citation type="submission" date="2021-09" db="EMBL/GenBank/DDBJ databases">
        <authorList>
            <person name="Gilroy R."/>
        </authorList>
    </citation>
    <scope>NUCLEOTIDE SEQUENCE</scope>
    <source>
        <strain evidence="1">CHK174-6876</strain>
    </source>
</reference>
<dbReference type="Proteomes" id="UP000707535">
    <property type="component" value="Unassembled WGS sequence"/>
</dbReference>
<reference evidence="1" key="1">
    <citation type="journal article" date="2021" name="PeerJ">
        <title>Extensive microbial diversity within the chicken gut microbiome revealed by metagenomics and culture.</title>
        <authorList>
            <person name="Gilroy R."/>
            <person name="Ravi A."/>
            <person name="Getino M."/>
            <person name="Pursley I."/>
            <person name="Horton D.L."/>
            <person name="Alikhan N.F."/>
            <person name="Baker D."/>
            <person name="Gharbi K."/>
            <person name="Hall N."/>
            <person name="Watson M."/>
            <person name="Adriaenssens E.M."/>
            <person name="Foster-Nyarko E."/>
            <person name="Jarju S."/>
            <person name="Secka A."/>
            <person name="Antonio M."/>
            <person name="Oren A."/>
            <person name="Chaudhuri R.R."/>
            <person name="La Ragione R."/>
            <person name="Hildebrand F."/>
            <person name="Pallen M.J."/>
        </authorList>
    </citation>
    <scope>NUCLEOTIDE SEQUENCE</scope>
    <source>
        <strain evidence="1">CHK174-6876</strain>
    </source>
</reference>
<accession>A0A921FAX9</accession>